<proteinExistence type="predicted"/>
<dbReference type="AlphaFoldDB" id="A0AAD7IZV1"/>
<evidence type="ECO:0000313" key="3">
    <source>
        <dbReference type="Proteomes" id="UP001215280"/>
    </source>
</evidence>
<sequence length="298" mass="32721">MSHNIAPASDAWDCFHWVDAISKNGKPYQIGYPKTGVRSELARGPRAGRFEWCDVSWAMPSQGPKDGEGTGVPQLAEYKLSTSSSINYPYAVEVKVAKVPTGGSRYYFCDQGSDTYGLLVKREDVPHIVRYNSTSPSIAKGPMCSRNPGSVRLCGHATAWYAHKHFVLESSTIEPQIVSSISIPPASVTLSLVPDLQMLFATRGLGSSQMRWTQKAPPSAPASVHTCIFPARLRVGGTEPPRRPSPTRRRSAKRSAGARHRRSVPDVPHGTLICIRRRRPPAARVHSRVFAIQKDVQP</sequence>
<name>A0AAD7IZV1_9AGAR</name>
<reference evidence="2" key="1">
    <citation type="submission" date="2023-03" db="EMBL/GenBank/DDBJ databases">
        <title>Massive genome expansion in bonnet fungi (Mycena s.s.) driven by repeated elements and novel gene families across ecological guilds.</title>
        <authorList>
            <consortium name="Lawrence Berkeley National Laboratory"/>
            <person name="Harder C.B."/>
            <person name="Miyauchi S."/>
            <person name="Viragh M."/>
            <person name="Kuo A."/>
            <person name="Thoen E."/>
            <person name="Andreopoulos B."/>
            <person name="Lu D."/>
            <person name="Skrede I."/>
            <person name="Drula E."/>
            <person name="Henrissat B."/>
            <person name="Morin E."/>
            <person name="Kohler A."/>
            <person name="Barry K."/>
            <person name="LaButti K."/>
            <person name="Morin E."/>
            <person name="Salamov A."/>
            <person name="Lipzen A."/>
            <person name="Mereny Z."/>
            <person name="Hegedus B."/>
            <person name="Baldrian P."/>
            <person name="Stursova M."/>
            <person name="Weitz H."/>
            <person name="Taylor A."/>
            <person name="Grigoriev I.V."/>
            <person name="Nagy L.G."/>
            <person name="Martin F."/>
            <person name="Kauserud H."/>
        </authorList>
    </citation>
    <scope>NUCLEOTIDE SEQUENCE</scope>
    <source>
        <strain evidence="2">CBHHK188m</strain>
    </source>
</reference>
<dbReference type="EMBL" id="JARJLG010000076">
    <property type="protein sequence ID" value="KAJ7751934.1"/>
    <property type="molecule type" value="Genomic_DNA"/>
</dbReference>
<feature type="region of interest" description="Disordered" evidence="1">
    <location>
        <begin position="233"/>
        <end position="268"/>
    </location>
</feature>
<feature type="compositionally biased region" description="Basic residues" evidence="1">
    <location>
        <begin position="245"/>
        <end position="262"/>
    </location>
</feature>
<dbReference type="Proteomes" id="UP001215280">
    <property type="component" value="Unassembled WGS sequence"/>
</dbReference>
<gene>
    <name evidence="2" type="ORF">DFH07DRAFT_1061787</name>
</gene>
<evidence type="ECO:0000256" key="1">
    <source>
        <dbReference type="SAM" id="MobiDB-lite"/>
    </source>
</evidence>
<evidence type="ECO:0000313" key="2">
    <source>
        <dbReference type="EMBL" id="KAJ7751934.1"/>
    </source>
</evidence>
<comment type="caution">
    <text evidence="2">The sequence shown here is derived from an EMBL/GenBank/DDBJ whole genome shotgun (WGS) entry which is preliminary data.</text>
</comment>
<keyword evidence="3" id="KW-1185">Reference proteome</keyword>
<protein>
    <submittedName>
        <fullName evidence="2">Uncharacterized protein</fullName>
    </submittedName>
</protein>
<organism evidence="2 3">
    <name type="scientific">Mycena maculata</name>
    <dbReference type="NCBI Taxonomy" id="230809"/>
    <lineage>
        <taxon>Eukaryota</taxon>
        <taxon>Fungi</taxon>
        <taxon>Dikarya</taxon>
        <taxon>Basidiomycota</taxon>
        <taxon>Agaricomycotina</taxon>
        <taxon>Agaricomycetes</taxon>
        <taxon>Agaricomycetidae</taxon>
        <taxon>Agaricales</taxon>
        <taxon>Marasmiineae</taxon>
        <taxon>Mycenaceae</taxon>
        <taxon>Mycena</taxon>
    </lineage>
</organism>
<accession>A0AAD7IZV1</accession>
<feature type="non-terminal residue" evidence="2">
    <location>
        <position position="1"/>
    </location>
</feature>